<dbReference type="EC" id="2.3.1.-" evidence="7"/>
<dbReference type="SUPFAM" id="SSF51230">
    <property type="entry name" value="Single hybrid motif"/>
    <property type="match status" value="1"/>
</dbReference>
<dbReference type="InterPro" id="IPR003016">
    <property type="entry name" value="2-oxoA_DH_lipoyl-BS"/>
</dbReference>
<organism evidence="11 12">
    <name type="scientific">Mucilaginibacter achroorhodeus</name>
    <dbReference type="NCBI Taxonomy" id="2599294"/>
    <lineage>
        <taxon>Bacteria</taxon>
        <taxon>Pseudomonadati</taxon>
        <taxon>Bacteroidota</taxon>
        <taxon>Sphingobacteriia</taxon>
        <taxon>Sphingobacteriales</taxon>
        <taxon>Sphingobacteriaceae</taxon>
        <taxon>Mucilaginibacter</taxon>
    </lineage>
</organism>
<feature type="domain" description="Lipoyl-binding" evidence="9">
    <location>
        <begin position="3"/>
        <end position="78"/>
    </location>
</feature>
<dbReference type="InterPro" id="IPR011053">
    <property type="entry name" value="Single_hybrid_motif"/>
</dbReference>
<accession>A0A563U416</accession>
<feature type="domain" description="Peripheral subunit-binding (PSBD)" evidence="10">
    <location>
        <begin position="162"/>
        <end position="202"/>
    </location>
</feature>
<evidence type="ECO:0000259" key="10">
    <source>
        <dbReference type="PROSITE" id="PS51826"/>
    </source>
</evidence>
<dbReference type="InterPro" id="IPR036625">
    <property type="entry name" value="E3-bd_dom_sf"/>
</dbReference>
<feature type="compositionally biased region" description="Polar residues" evidence="8">
    <location>
        <begin position="246"/>
        <end position="256"/>
    </location>
</feature>
<dbReference type="InterPro" id="IPR001078">
    <property type="entry name" value="2-oxoacid_DH_actylTfrase"/>
</dbReference>
<comment type="subunit">
    <text evidence="3">Forms a 24-polypeptide structural core with octahedral symmetry.</text>
</comment>
<evidence type="ECO:0000256" key="1">
    <source>
        <dbReference type="ARBA" id="ARBA00001938"/>
    </source>
</evidence>
<evidence type="ECO:0000259" key="9">
    <source>
        <dbReference type="PROSITE" id="PS50968"/>
    </source>
</evidence>
<comment type="caution">
    <text evidence="11">The sequence shown here is derived from an EMBL/GenBank/DDBJ whole genome shotgun (WGS) entry which is preliminary data.</text>
</comment>
<dbReference type="PROSITE" id="PS50968">
    <property type="entry name" value="BIOTINYL_LIPOYL"/>
    <property type="match status" value="1"/>
</dbReference>
<dbReference type="FunFam" id="3.30.559.10:FF:000007">
    <property type="entry name" value="Dihydrolipoamide acetyltransferase component of pyruvate dehydrogenase complex"/>
    <property type="match status" value="1"/>
</dbReference>
<dbReference type="OrthoDB" id="9805770at2"/>
<evidence type="ECO:0000256" key="3">
    <source>
        <dbReference type="ARBA" id="ARBA00011484"/>
    </source>
</evidence>
<protein>
    <recommendedName>
        <fullName evidence="7">Dihydrolipoamide acetyltransferase component of pyruvate dehydrogenase complex</fullName>
        <ecNumber evidence="7">2.3.1.-</ecNumber>
    </recommendedName>
</protein>
<comment type="cofactor">
    <cofactor evidence="1 7">
        <name>(R)-lipoate</name>
        <dbReference type="ChEBI" id="CHEBI:83088"/>
    </cofactor>
</comment>
<keyword evidence="4 7" id="KW-0808">Transferase</keyword>
<name>A0A563U416_9SPHI</name>
<dbReference type="CDD" id="cd06849">
    <property type="entry name" value="lipoyl_domain"/>
    <property type="match status" value="1"/>
</dbReference>
<dbReference type="SUPFAM" id="SSF52777">
    <property type="entry name" value="CoA-dependent acyltransferases"/>
    <property type="match status" value="1"/>
</dbReference>
<evidence type="ECO:0000256" key="6">
    <source>
        <dbReference type="ARBA" id="ARBA00023315"/>
    </source>
</evidence>
<dbReference type="GO" id="GO:0005737">
    <property type="term" value="C:cytoplasm"/>
    <property type="evidence" value="ECO:0007669"/>
    <property type="project" value="TreeGrafter"/>
</dbReference>
<dbReference type="PANTHER" id="PTHR43178:SF5">
    <property type="entry name" value="LIPOAMIDE ACYLTRANSFERASE COMPONENT OF BRANCHED-CHAIN ALPHA-KETO ACID DEHYDROGENASE COMPLEX, MITOCHONDRIAL"/>
    <property type="match status" value="1"/>
</dbReference>
<dbReference type="PROSITE" id="PS00189">
    <property type="entry name" value="LIPOYL"/>
    <property type="match status" value="1"/>
</dbReference>
<dbReference type="InterPro" id="IPR004167">
    <property type="entry name" value="PSBD"/>
</dbReference>
<evidence type="ECO:0000256" key="4">
    <source>
        <dbReference type="ARBA" id="ARBA00022679"/>
    </source>
</evidence>
<dbReference type="Pfam" id="PF00198">
    <property type="entry name" value="2-oxoacid_dh"/>
    <property type="match status" value="1"/>
</dbReference>
<dbReference type="Gene3D" id="4.10.320.10">
    <property type="entry name" value="E3-binding domain"/>
    <property type="match status" value="1"/>
</dbReference>
<evidence type="ECO:0000256" key="5">
    <source>
        <dbReference type="ARBA" id="ARBA00022823"/>
    </source>
</evidence>
<dbReference type="GO" id="GO:0031405">
    <property type="term" value="F:lipoic acid binding"/>
    <property type="evidence" value="ECO:0007669"/>
    <property type="project" value="TreeGrafter"/>
</dbReference>
<keyword evidence="6 7" id="KW-0012">Acyltransferase</keyword>
<dbReference type="Pfam" id="PF02817">
    <property type="entry name" value="E3_binding"/>
    <property type="match status" value="1"/>
</dbReference>
<comment type="similarity">
    <text evidence="2 7">Belongs to the 2-oxoacid dehydrogenase family.</text>
</comment>
<dbReference type="Gene3D" id="2.40.50.100">
    <property type="match status" value="1"/>
</dbReference>
<reference evidence="11 12" key="1">
    <citation type="submission" date="2019-07" db="EMBL/GenBank/DDBJ databases">
        <authorList>
            <person name="Kim J."/>
        </authorList>
    </citation>
    <scope>NUCLEOTIDE SEQUENCE [LARGE SCALE GENOMIC DNA]</scope>
    <source>
        <strain evidence="11 12">MJ1a</strain>
    </source>
</reference>
<proteinExistence type="inferred from homology"/>
<dbReference type="Pfam" id="PF00364">
    <property type="entry name" value="Biotin_lipoyl"/>
    <property type="match status" value="1"/>
</dbReference>
<dbReference type="PROSITE" id="PS51826">
    <property type="entry name" value="PSBD"/>
    <property type="match status" value="1"/>
</dbReference>
<dbReference type="EMBL" id="VOEI01000003">
    <property type="protein sequence ID" value="TWR26081.1"/>
    <property type="molecule type" value="Genomic_DNA"/>
</dbReference>
<dbReference type="PANTHER" id="PTHR43178">
    <property type="entry name" value="DIHYDROLIPOAMIDE ACETYLTRANSFERASE COMPONENT OF PYRUVATE DEHYDROGENASE COMPLEX"/>
    <property type="match status" value="1"/>
</dbReference>
<dbReference type="SUPFAM" id="SSF47005">
    <property type="entry name" value="Peripheral subunit-binding domain of 2-oxo acid dehydrogenase complex"/>
    <property type="match status" value="1"/>
</dbReference>
<dbReference type="InterPro" id="IPR000089">
    <property type="entry name" value="Biotin_lipoyl"/>
</dbReference>
<feature type="compositionally biased region" description="Low complexity" evidence="8">
    <location>
        <begin position="120"/>
        <end position="130"/>
    </location>
</feature>
<dbReference type="RefSeq" id="WP_146271163.1">
    <property type="nucleotide sequence ID" value="NZ_VOEI01000003.1"/>
</dbReference>
<evidence type="ECO:0000313" key="12">
    <source>
        <dbReference type="Proteomes" id="UP000318010"/>
    </source>
</evidence>
<dbReference type="Proteomes" id="UP000318010">
    <property type="component" value="Unassembled WGS sequence"/>
</dbReference>
<feature type="region of interest" description="Disordered" evidence="8">
    <location>
        <begin position="218"/>
        <end position="279"/>
    </location>
</feature>
<dbReference type="Gene3D" id="3.30.559.10">
    <property type="entry name" value="Chloramphenicol acetyltransferase-like domain"/>
    <property type="match status" value="1"/>
</dbReference>
<evidence type="ECO:0000256" key="8">
    <source>
        <dbReference type="SAM" id="MobiDB-lite"/>
    </source>
</evidence>
<sequence length="512" mass="55564">MAKYQLLLPKMGESVAEATIIKWNKKPGDYIEADEAVMEIATDKVDSEVPSPVSGKLIEQLYKEDDVVQVGSVIAVIETDAAEEETAAAPALAEAEKPASQANQEPQTSEAHQPDKAEAPQENNAEEATAQQADAIPGLDQLEQKETTAPKANDGIKYENRFYSPLVKNIAIQEGINNDELDRIAGTGAEGRLTKDDLLDYIQQRGAKSQSTQNFIAQQTAPEAPQVPAEQTQASQAKPEPIFASPHQQVPKTQAPQPAAETPKAEQASAPATSVSGGHEIIEMDRMRKLIAEHMVHSKHTSPHVTSFVEADVTELVMWRDKIKNSFEKREGEKITFTPIFIEAVVKAIKDFPMINVSVNGTQIIKKKDINISMATALPSGNLIVPVIKKADELSLLGITKAVNDLANRARGNKLQPDDVRDGTFTLTNVGSFGNVMGTPIINQPQVAILAVGAIKKKPAVVETPQGDAIAIRHMMFLSLSYDHRVVDGALGGSFVSRVAHYLENWDPNRSL</sequence>
<keyword evidence="12" id="KW-1185">Reference proteome</keyword>
<dbReference type="GO" id="GO:0016407">
    <property type="term" value="F:acetyltransferase activity"/>
    <property type="evidence" value="ECO:0007669"/>
    <property type="project" value="TreeGrafter"/>
</dbReference>
<dbReference type="InterPro" id="IPR023213">
    <property type="entry name" value="CAT-like_dom_sf"/>
</dbReference>
<feature type="region of interest" description="Disordered" evidence="8">
    <location>
        <begin position="85"/>
        <end position="130"/>
    </location>
</feature>
<dbReference type="InterPro" id="IPR050743">
    <property type="entry name" value="2-oxoacid_DH_E2_comp"/>
</dbReference>
<feature type="compositionally biased region" description="Polar residues" evidence="8">
    <location>
        <begin position="100"/>
        <end position="111"/>
    </location>
</feature>
<keyword evidence="5 7" id="KW-0450">Lipoyl</keyword>
<dbReference type="AlphaFoldDB" id="A0A563U416"/>
<evidence type="ECO:0000313" key="11">
    <source>
        <dbReference type="EMBL" id="TWR26081.1"/>
    </source>
</evidence>
<gene>
    <name evidence="11" type="ORF">FPZ42_10645</name>
</gene>
<evidence type="ECO:0000256" key="7">
    <source>
        <dbReference type="RuleBase" id="RU003423"/>
    </source>
</evidence>
<evidence type="ECO:0000256" key="2">
    <source>
        <dbReference type="ARBA" id="ARBA00007317"/>
    </source>
</evidence>